<feature type="transmembrane region" description="Helical" evidence="1">
    <location>
        <begin position="64"/>
        <end position="93"/>
    </location>
</feature>
<dbReference type="OrthoDB" id="3262409at2759"/>
<keyword evidence="1" id="KW-0472">Membrane</keyword>
<proteinExistence type="predicted"/>
<organism evidence="3 4">
    <name type="scientific">Gymnopus androsaceus JB14</name>
    <dbReference type="NCBI Taxonomy" id="1447944"/>
    <lineage>
        <taxon>Eukaryota</taxon>
        <taxon>Fungi</taxon>
        <taxon>Dikarya</taxon>
        <taxon>Basidiomycota</taxon>
        <taxon>Agaricomycotina</taxon>
        <taxon>Agaricomycetes</taxon>
        <taxon>Agaricomycetidae</taxon>
        <taxon>Agaricales</taxon>
        <taxon>Marasmiineae</taxon>
        <taxon>Omphalotaceae</taxon>
        <taxon>Gymnopus</taxon>
    </lineage>
</organism>
<keyword evidence="4" id="KW-1185">Reference proteome</keyword>
<dbReference type="PANTHER" id="PTHR40465:SF1">
    <property type="entry name" value="DUF6534 DOMAIN-CONTAINING PROTEIN"/>
    <property type="match status" value="1"/>
</dbReference>
<keyword evidence="1" id="KW-1133">Transmembrane helix</keyword>
<feature type="transmembrane region" description="Helical" evidence="1">
    <location>
        <begin position="142"/>
        <end position="165"/>
    </location>
</feature>
<keyword evidence="1" id="KW-0812">Transmembrane</keyword>
<feature type="transmembrane region" description="Helical" evidence="1">
    <location>
        <begin position="185"/>
        <end position="210"/>
    </location>
</feature>
<accession>A0A6A4I1F8</accession>
<evidence type="ECO:0000256" key="1">
    <source>
        <dbReference type="SAM" id="Phobius"/>
    </source>
</evidence>
<evidence type="ECO:0000313" key="3">
    <source>
        <dbReference type="EMBL" id="KAE9403047.1"/>
    </source>
</evidence>
<feature type="transmembrane region" description="Helical" evidence="1">
    <location>
        <begin position="231"/>
        <end position="252"/>
    </location>
</feature>
<sequence length="373" mass="40539">MSNSCKNVPPDLNLLVGPALLESLLSWCLYGMLIVQLYIYFLGSFKDGYKVKFTGKVRIHLEKINHLVGTVYGLFAIDTWHTVAITSIAWSFLVSGWGDPNSLQFTGWGFALLPLISGLSSTWVQFFFAWRIYILGQGSYHFVWKIIVTIICTVSLAQGIAGAISGIKFLSINDIQKFNLIYGPAATWLAASAAADVMIAVSMVILLLSAKKRIKNLNTNTEAVLTRLIHLTVKTGAVTAITAVVDLGVFLGQPQTNLYLLMSLILGKLYTNTLYATLNSRAQSAHILNPGGSQLPVIHINHSTTTEVCDSDCNFNGAKVHLGLERSSAPLQTFSHHSSPGQNIVGRNGVQPVVNEENAADSVSTTVGGLEWR</sequence>
<feature type="transmembrane region" description="Helical" evidence="1">
    <location>
        <begin position="24"/>
        <end position="43"/>
    </location>
</feature>
<dbReference type="AlphaFoldDB" id="A0A6A4I1F8"/>
<dbReference type="InterPro" id="IPR045339">
    <property type="entry name" value="DUF6534"/>
</dbReference>
<gene>
    <name evidence="3" type="ORF">BT96DRAFT_990691</name>
</gene>
<reference evidence="3" key="1">
    <citation type="journal article" date="2019" name="Environ. Microbiol.">
        <title>Fungal ecological strategies reflected in gene transcription - a case study of two litter decomposers.</title>
        <authorList>
            <person name="Barbi F."/>
            <person name="Kohler A."/>
            <person name="Barry K."/>
            <person name="Baskaran P."/>
            <person name="Daum C."/>
            <person name="Fauchery L."/>
            <person name="Ihrmark K."/>
            <person name="Kuo A."/>
            <person name="LaButti K."/>
            <person name="Lipzen A."/>
            <person name="Morin E."/>
            <person name="Grigoriev I.V."/>
            <person name="Henrissat B."/>
            <person name="Lindahl B."/>
            <person name="Martin F."/>
        </authorList>
    </citation>
    <scope>NUCLEOTIDE SEQUENCE</scope>
    <source>
        <strain evidence="3">JB14</strain>
    </source>
</reference>
<evidence type="ECO:0000313" key="4">
    <source>
        <dbReference type="Proteomes" id="UP000799118"/>
    </source>
</evidence>
<feature type="domain" description="DUF6534" evidence="2">
    <location>
        <begin position="192"/>
        <end position="282"/>
    </location>
</feature>
<dbReference type="Proteomes" id="UP000799118">
    <property type="component" value="Unassembled WGS sequence"/>
</dbReference>
<dbReference type="PANTHER" id="PTHR40465">
    <property type="entry name" value="CHROMOSOME 1, WHOLE GENOME SHOTGUN SEQUENCE"/>
    <property type="match status" value="1"/>
</dbReference>
<evidence type="ECO:0000259" key="2">
    <source>
        <dbReference type="Pfam" id="PF20152"/>
    </source>
</evidence>
<dbReference type="EMBL" id="ML769429">
    <property type="protein sequence ID" value="KAE9403047.1"/>
    <property type="molecule type" value="Genomic_DNA"/>
</dbReference>
<feature type="transmembrane region" description="Helical" evidence="1">
    <location>
        <begin position="105"/>
        <end position="130"/>
    </location>
</feature>
<protein>
    <recommendedName>
        <fullName evidence="2">DUF6534 domain-containing protein</fullName>
    </recommendedName>
</protein>
<dbReference type="Pfam" id="PF20152">
    <property type="entry name" value="DUF6534"/>
    <property type="match status" value="1"/>
</dbReference>
<name>A0A6A4I1F8_9AGAR</name>